<dbReference type="PANTHER" id="PTHR42912:SF80">
    <property type="entry name" value="METHYLTRANSFERASE DOMAIN-CONTAINING PROTEIN"/>
    <property type="match status" value="1"/>
</dbReference>
<keyword evidence="2" id="KW-0808">Transferase</keyword>
<protein>
    <submittedName>
        <fullName evidence="2">Methyltransferase type 11</fullName>
    </submittedName>
</protein>
<dbReference type="GO" id="GO:0008168">
    <property type="term" value="F:methyltransferase activity"/>
    <property type="evidence" value="ECO:0007669"/>
    <property type="project" value="UniProtKB-KW"/>
</dbReference>
<dbReference type="RefSeq" id="WP_036935734.1">
    <property type="nucleotide sequence ID" value="NZ_JQKC01000001.1"/>
</dbReference>
<evidence type="ECO:0000259" key="1">
    <source>
        <dbReference type="Pfam" id="PF13649"/>
    </source>
</evidence>
<dbReference type="STRING" id="398512.Bccel_4603"/>
<comment type="caution">
    <text evidence="2">The sequence shown here is derived from an EMBL/GenBank/DDBJ whole genome shotgun (WGS) entry which is preliminary data.</text>
</comment>
<dbReference type="InterPro" id="IPR029063">
    <property type="entry name" value="SAM-dependent_MTases_sf"/>
</dbReference>
<proteinExistence type="predicted"/>
<evidence type="ECO:0000313" key="2">
    <source>
        <dbReference type="EMBL" id="KNY29329.1"/>
    </source>
</evidence>
<dbReference type="OrthoDB" id="9784101at2"/>
<dbReference type="SUPFAM" id="SSF53335">
    <property type="entry name" value="S-adenosyl-L-methionine-dependent methyltransferases"/>
    <property type="match status" value="1"/>
</dbReference>
<dbReference type="Gene3D" id="3.40.50.150">
    <property type="entry name" value="Vaccinia Virus protein VP39"/>
    <property type="match status" value="1"/>
</dbReference>
<reference evidence="3" key="1">
    <citation type="submission" date="2015-07" db="EMBL/GenBank/DDBJ databases">
        <title>Near-Complete Genome Sequence of the Cellulolytic Bacterium Bacteroides (Pseudobacteroides) cellulosolvens ATCC 35603.</title>
        <authorList>
            <person name="Dassa B."/>
            <person name="Utturkar S.M."/>
            <person name="Klingeman D.M."/>
            <person name="Hurt R.A."/>
            <person name="Keller M."/>
            <person name="Xu J."/>
            <person name="Reddy Y.H.K."/>
            <person name="Borovok I."/>
            <person name="Grinberg I.R."/>
            <person name="Lamed R."/>
            <person name="Zhivin O."/>
            <person name="Bayer E.A."/>
            <person name="Brown S.D."/>
        </authorList>
    </citation>
    <scope>NUCLEOTIDE SEQUENCE [LARGE SCALE GENOMIC DNA]</scope>
    <source>
        <strain evidence="3">DSM 2933</strain>
    </source>
</reference>
<dbReference type="eggNOG" id="COG2226">
    <property type="taxonomic scope" value="Bacteria"/>
</dbReference>
<evidence type="ECO:0000313" key="3">
    <source>
        <dbReference type="Proteomes" id="UP000036923"/>
    </source>
</evidence>
<organism evidence="2 3">
    <name type="scientific">Pseudobacteroides cellulosolvens ATCC 35603 = DSM 2933</name>
    <dbReference type="NCBI Taxonomy" id="398512"/>
    <lineage>
        <taxon>Bacteria</taxon>
        <taxon>Bacillati</taxon>
        <taxon>Bacillota</taxon>
        <taxon>Clostridia</taxon>
        <taxon>Eubacteriales</taxon>
        <taxon>Oscillospiraceae</taxon>
        <taxon>Pseudobacteroides</taxon>
    </lineage>
</organism>
<dbReference type="Pfam" id="PF13649">
    <property type="entry name" value="Methyltransf_25"/>
    <property type="match status" value="1"/>
</dbReference>
<gene>
    <name evidence="2" type="ORF">Bccel_4603</name>
</gene>
<dbReference type="PANTHER" id="PTHR42912">
    <property type="entry name" value="METHYLTRANSFERASE"/>
    <property type="match status" value="1"/>
</dbReference>
<feature type="domain" description="Methyltransferase" evidence="1">
    <location>
        <begin position="46"/>
        <end position="143"/>
    </location>
</feature>
<dbReference type="CDD" id="cd02440">
    <property type="entry name" value="AdoMet_MTases"/>
    <property type="match status" value="1"/>
</dbReference>
<sequence length="227" mass="25893">MNDNKTAHMAGEYDRKIRATIPNYEQIHAETIDLVKSIKPKIEKWLDTGCGTGTLVLSALGDFKSTRFFLADPSKEMLNIAREKLLSEGNDRVEILEAVSSQNLMFPDEKFDIITAIQAHHYLDKDGREAAVKNCFRMLKAGGVFITYENISPFTASGIKVGLDRWKRFQMSCGKSMEEAEKHVHRFGQEYYPITIEEHLSLLREVGFLVVEVLWTSYMQAGFYAIK</sequence>
<dbReference type="PATRIC" id="fig|398512.5.peg.4823"/>
<dbReference type="InterPro" id="IPR050508">
    <property type="entry name" value="Methyltransf_Superfamily"/>
</dbReference>
<dbReference type="GO" id="GO:0032259">
    <property type="term" value="P:methylation"/>
    <property type="evidence" value="ECO:0007669"/>
    <property type="project" value="UniProtKB-KW"/>
</dbReference>
<keyword evidence="2" id="KW-0489">Methyltransferase</keyword>
<dbReference type="AlphaFoldDB" id="A0A0L6JUD4"/>
<name>A0A0L6JUD4_9FIRM</name>
<dbReference type="EMBL" id="LGTC01000001">
    <property type="protein sequence ID" value="KNY29329.1"/>
    <property type="molecule type" value="Genomic_DNA"/>
</dbReference>
<keyword evidence="3" id="KW-1185">Reference proteome</keyword>
<dbReference type="InterPro" id="IPR041698">
    <property type="entry name" value="Methyltransf_25"/>
</dbReference>
<accession>A0A0L6JUD4</accession>
<dbReference type="Proteomes" id="UP000036923">
    <property type="component" value="Unassembled WGS sequence"/>
</dbReference>